<comment type="caution">
    <text evidence="2">The sequence shown here is derived from an EMBL/GenBank/DDBJ whole genome shotgun (WGS) entry which is preliminary data.</text>
</comment>
<dbReference type="SUPFAM" id="SSF69349">
    <property type="entry name" value="Phage fibre proteins"/>
    <property type="match status" value="1"/>
</dbReference>
<dbReference type="SUPFAM" id="SSF69279">
    <property type="entry name" value="Phage tail proteins"/>
    <property type="match status" value="1"/>
</dbReference>
<evidence type="ECO:0000259" key="1">
    <source>
        <dbReference type="Pfam" id="PF04717"/>
    </source>
</evidence>
<keyword evidence="3" id="KW-1185">Reference proteome</keyword>
<dbReference type="Gene3D" id="3.55.50.10">
    <property type="entry name" value="Baseplate protein-like domains"/>
    <property type="match status" value="1"/>
</dbReference>
<gene>
    <name evidence="2" type="ORF">J2781_000996</name>
</gene>
<dbReference type="Gene3D" id="2.30.110.50">
    <property type="match status" value="1"/>
</dbReference>
<protein>
    <submittedName>
        <fullName evidence="2">Uncharacterized protein involved in type VI secretion and phage assembly</fullName>
    </submittedName>
</protein>
<dbReference type="SUPFAM" id="SSF69255">
    <property type="entry name" value="gp5 N-terminal domain-like"/>
    <property type="match status" value="1"/>
</dbReference>
<dbReference type="Proteomes" id="UP001184853">
    <property type="component" value="Unassembled WGS sequence"/>
</dbReference>
<evidence type="ECO:0000313" key="3">
    <source>
        <dbReference type="Proteomes" id="UP001184853"/>
    </source>
</evidence>
<reference evidence="2 3" key="1">
    <citation type="submission" date="2023-07" db="EMBL/GenBank/DDBJ databases">
        <title>Sorghum-associated microbial communities from plants grown in Nebraska, USA.</title>
        <authorList>
            <person name="Schachtman D."/>
        </authorList>
    </citation>
    <scope>NUCLEOTIDE SEQUENCE [LARGE SCALE GENOMIC DNA]</scope>
    <source>
        <strain evidence="2 3">DS1709</strain>
    </source>
</reference>
<dbReference type="RefSeq" id="WP_115980568.1">
    <property type="nucleotide sequence ID" value="NZ_JAVDQS010000002.1"/>
</dbReference>
<name>A0ABU1LBI3_9FLAO</name>
<dbReference type="Pfam" id="PF05954">
    <property type="entry name" value="Phage_GPD"/>
    <property type="match status" value="1"/>
</dbReference>
<sequence>MNKNINTAEKLANSHILGITRSVKLEIIIEGKKISYYKHFQLQQSARKHHTFELELAYDSLEKAQNHNLEEAQQFLGKRITIIFKYKDVEHESPERAFVGVITEVVFEQQQGSLGNVILKGASPTILMDSAPHTQSFGGNKAVNTNIIANEIIKQTLSPPKFDIRIDTQSKSYINYSSQYNETHYNYLARLAETYGEQFYYDGETLHFGKLPPSKAPFQLVYGRNVNNIQVGLKAVYVKPEFFAYNSSNHTKMMSSIKGVKHVGNLSMKAYDLNENIFKNRSLTPAPINANMFLDVDDSLRSMAGSAAVEVFIVSGVTTVPFLYIGCVVDLEMRKPDTNQTSYFTRLMITEIFHEVNEKGYYKGSFEAIAEGTGFMPKPDFTIPSAGPQPATVISNTDPLNQGRIQVRFDWQTDTNTHFIRMMSPDAGGTGAVLQNRGFVAIPEVGEQVMIGFEYNNPDFPFAMGGMFHGKVAEGGGADNHIKSIQTRSGNRVIFNDKEGSILIGDASGNTYRMDGKGNMEVKAPQNITFTAGSNMEINVTSSLAFNIGINATITVPDLQQFIAGRIHTQAGKATISSENEVQIEGKETSVTGTKKLLMHSDEKAVVNSKGTVAMKGKEGNSQTNKPEKCKSSCEAAKKAEKKITVTFSLTASISTDTSGSTTLSLTTSVTIGPVHLTLTVDTTVKPKALKLNYNKELFTLDKQQLTTDKGVHFVPLTLTCNKPFDKNQDIKAIAVFENAEGEEEEEVVGKMTVIPADK</sequence>
<organism evidence="2 3">
    <name type="scientific">Chryseobacterium geocarposphaerae</name>
    <dbReference type="NCBI Taxonomy" id="1416776"/>
    <lineage>
        <taxon>Bacteria</taxon>
        <taxon>Pseudomonadati</taxon>
        <taxon>Bacteroidota</taxon>
        <taxon>Flavobacteriia</taxon>
        <taxon>Flavobacteriales</taxon>
        <taxon>Weeksellaceae</taxon>
        <taxon>Chryseobacterium group</taxon>
        <taxon>Chryseobacterium</taxon>
    </lineage>
</organism>
<accession>A0ABU1LBI3</accession>
<feature type="domain" description="Gp5/Type VI secretion system Vgr protein OB-fold" evidence="1">
    <location>
        <begin position="389"/>
        <end position="468"/>
    </location>
</feature>
<dbReference type="InterPro" id="IPR006531">
    <property type="entry name" value="Gp5/Vgr_OB"/>
</dbReference>
<dbReference type="Pfam" id="PF04717">
    <property type="entry name" value="Phage_base_V"/>
    <property type="match status" value="1"/>
</dbReference>
<evidence type="ECO:0000313" key="2">
    <source>
        <dbReference type="EMBL" id="MDR6404081.1"/>
    </source>
</evidence>
<dbReference type="InterPro" id="IPR037026">
    <property type="entry name" value="Vgr_OB-fold_dom_sf"/>
</dbReference>
<proteinExistence type="predicted"/>
<dbReference type="Gene3D" id="2.40.50.230">
    <property type="entry name" value="Gp5 N-terminal domain"/>
    <property type="match status" value="1"/>
</dbReference>
<dbReference type="EMBL" id="JAVDQS010000002">
    <property type="protein sequence ID" value="MDR6404081.1"/>
    <property type="molecule type" value="Genomic_DNA"/>
</dbReference>